<dbReference type="EMBL" id="CP089982">
    <property type="protein sequence ID" value="WXA94281.1"/>
    <property type="molecule type" value="Genomic_DNA"/>
</dbReference>
<evidence type="ECO:0000313" key="4">
    <source>
        <dbReference type="EMBL" id="WXA94281.1"/>
    </source>
</evidence>
<dbReference type="InterPro" id="IPR007721">
    <property type="entry name" value="RbsD_FucU"/>
</dbReference>
<organism evidence="4 5">
    <name type="scientific">Pendulispora brunnea</name>
    <dbReference type="NCBI Taxonomy" id="2905690"/>
    <lineage>
        <taxon>Bacteria</taxon>
        <taxon>Pseudomonadati</taxon>
        <taxon>Myxococcota</taxon>
        <taxon>Myxococcia</taxon>
        <taxon>Myxococcales</taxon>
        <taxon>Sorangiineae</taxon>
        <taxon>Pendulisporaceae</taxon>
        <taxon>Pendulispora</taxon>
    </lineage>
</organism>
<accession>A0ABZ2KD24</accession>
<keyword evidence="2" id="KW-0413">Isomerase</keyword>
<dbReference type="PANTHER" id="PTHR31690">
    <property type="entry name" value="FUCOSE MUTAROTASE"/>
    <property type="match status" value="1"/>
</dbReference>
<sequence>MLKNLTSLHTPELLHTLASMGHGDDIVVVDAHFPAVSMAQRLVRLDGVSAPVALDAILQLIPLDTFVADPALRMEVVGKPDEVPEVQKEFQAVITNREGKPSPLTKIERFAFYERAKKAFAIVVTGELRPYGCVIIKKGVIF</sequence>
<reference evidence="4 5" key="1">
    <citation type="submission" date="2021-12" db="EMBL/GenBank/DDBJ databases">
        <title>Discovery of the Pendulisporaceae a myxobacterial family with distinct sporulation behavior and unique specialized metabolism.</title>
        <authorList>
            <person name="Garcia R."/>
            <person name="Popoff A."/>
            <person name="Bader C.D."/>
            <person name="Loehr J."/>
            <person name="Walesch S."/>
            <person name="Walt C."/>
            <person name="Boldt J."/>
            <person name="Bunk B."/>
            <person name="Haeckl F.J.F.P.J."/>
            <person name="Gunesch A.P."/>
            <person name="Birkelbach J."/>
            <person name="Nuebel U."/>
            <person name="Pietschmann T."/>
            <person name="Bach T."/>
            <person name="Mueller R."/>
        </authorList>
    </citation>
    <scope>NUCLEOTIDE SEQUENCE [LARGE SCALE GENOMIC DNA]</scope>
    <source>
        <strain evidence="4 5">MSr12523</strain>
    </source>
</reference>
<dbReference type="RefSeq" id="WP_394844883.1">
    <property type="nucleotide sequence ID" value="NZ_CP089982.1"/>
</dbReference>
<dbReference type="Proteomes" id="UP001379533">
    <property type="component" value="Chromosome"/>
</dbReference>
<dbReference type="SUPFAM" id="SSF102546">
    <property type="entry name" value="RbsD-like"/>
    <property type="match status" value="1"/>
</dbReference>
<comment type="catalytic activity">
    <reaction evidence="3">
        <text>alpha-L-fucose = beta-L-fucose</text>
        <dbReference type="Rhea" id="RHEA:25580"/>
        <dbReference type="ChEBI" id="CHEBI:42548"/>
        <dbReference type="ChEBI" id="CHEBI:42589"/>
        <dbReference type="EC" id="5.1.3.29"/>
    </reaction>
</comment>
<proteinExistence type="predicted"/>
<dbReference type="Gene3D" id="3.40.1650.10">
    <property type="entry name" value="RbsD-like domain"/>
    <property type="match status" value="1"/>
</dbReference>
<dbReference type="Pfam" id="PF05025">
    <property type="entry name" value="RbsD_FucU"/>
    <property type="match status" value="1"/>
</dbReference>
<name>A0ABZ2KD24_9BACT</name>
<dbReference type="InterPro" id="IPR050443">
    <property type="entry name" value="RbsD/FucU_mutarotase"/>
</dbReference>
<keyword evidence="5" id="KW-1185">Reference proteome</keyword>
<evidence type="ECO:0000256" key="1">
    <source>
        <dbReference type="ARBA" id="ARBA00000223"/>
    </source>
</evidence>
<protein>
    <submittedName>
        <fullName evidence="4">RbsD/FucU family protein</fullName>
    </submittedName>
</protein>
<gene>
    <name evidence="4" type="ORF">LZC95_48530</name>
</gene>
<dbReference type="InterPro" id="IPR023750">
    <property type="entry name" value="RbsD-like_sf"/>
</dbReference>
<comment type="catalytic activity">
    <reaction evidence="1">
        <text>beta-D-ribopyranose = beta-D-ribofuranose</text>
        <dbReference type="Rhea" id="RHEA:25432"/>
        <dbReference type="ChEBI" id="CHEBI:27476"/>
        <dbReference type="ChEBI" id="CHEBI:47002"/>
        <dbReference type="EC" id="5.4.99.62"/>
    </reaction>
</comment>
<evidence type="ECO:0000313" key="5">
    <source>
        <dbReference type="Proteomes" id="UP001379533"/>
    </source>
</evidence>
<evidence type="ECO:0000256" key="3">
    <source>
        <dbReference type="ARBA" id="ARBA00036324"/>
    </source>
</evidence>
<evidence type="ECO:0000256" key="2">
    <source>
        <dbReference type="ARBA" id="ARBA00023235"/>
    </source>
</evidence>
<dbReference type="PANTHER" id="PTHR31690:SF4">
    <property type="entry name" value="FUCOSE MUTAROTASE"/>
    <property type="match status" value="1"/>
</dbReference>